<dbReference type="EMBL" id="AAMT01000006">
    <property type="protein sequence ID" value="EAQ13024.1"/>
    <property type="molecule type" value="Genomic_DNA"/>
</dbReference>
<dbReference type="RefSeq" id="WP_008331505.1">
    <property type="nucleotide sequence ID" value="NZ_CH902578.1"/>
</dbReference>
<name>A3VFA9_9RHOB</name>
<feature type="signal peptide" evidence="1">
    <location>
        <begin position="1"/>
        <end position="22"/>
    </location>
</feature>
<feature type="chain" id="PRO_5002661067" evidence="1">
    <location>
        <begin position="23"/>
        <end position="127"/>
    </location>
</feature>
<keyword evidence="3" id="KW-1185">Reference proteome</keyword>
<dbReference type="HOGENOM" id="CLU_1967903_0_0_5"/>
<sequence length="127" mass="13855">MRHQLIALAIGLALPAAASANAFVNGPRGCGFLDGFDDYGPIFTVDEDHLVLSRQGLVGIEWNCDFDTPFDPYLEEGEIQIRMGYCMEPGPFVDPGVFTLMEMGDGTVQMDGSNWDQPLILQICVAP</sequence>
<gene>
    <name evidence="2" type="ORF">RB2654_11018</name>
</gene>
<dbReference type="AlphaFoldDB" id="A3VFA9"/>
<proteinExistence type="predicted"/>
<comment type="caution">
    <text evidence="2">The sequence shown here is derived from an EMBL/GenBank/DDBJ whole genome shotgun (WGS) entry which is preliminary data.</text>
</comment>
<accession>A3VFA9</accession>
<evidence type="ECO:0000256" key="1">
    <source>
        <dbReference type="SAM" id="SignalP"/>
    </source>
</evidence>
<dbReference type="Proteomes" id="UP000002931">
    <property type="component" value="Unassembled WGS sequence"/>
</dbReference>
<evidence type="ECO:0000313" key="2">
    <source>
        <dbReference type="EMBL" id="EAQ13024.1"/>
    </source>
</evidence>
<reference evidence="2 3" key="1">
    <citation type="journal article" date="2010" name="J. Bacteriol.">
        <title>Genome sequences of Pelagibaca bermudensis HTCC2601T and Maritimibacter alkaliphilus HTCC2654T, the type strains of two marine Roseobacter genera.</title>
        <authorList>
            <person name="Thrash J.C."/>
            <person name="Cho J.C."/>
            <person name="Ferriera S."/>
            <person name="Johnson J."/>
            <person name="Vergin K.L."/>
            <person name="Giovannoni S.J."/>
        </authorList>
    </citation>
    <scope>NUCLEOTIDE SEQUENCE [LARGE SCALE GENOMIC DNA]</scope>
    <source>
        <strain evidence="2 3">HTCC2654</strain>
    </source>
</reference>
<organism evidence="2 3">
    <name type="scientific">Maritimibacter alkaliphilus HTCC2654</name>
    <dbReference type="NCBI Taxonomy" id="314271"/>
    <lineage>
        <taxon>Bacteria</taxon>
        <taxon>Pseudomonadati</taxon>
        <taxon>Pseudomonadota</taxon>
        <taxon>Alphaproteobacteria</taxon>
        <taxon>Rhodobacterales</taxon>
        <taxon>Roseobacteraceae</taxon>
        <taxon>Maritimibacter</taxon>
    </lineage>
</organism>
<protein>
    <submittedName>
        <fullName evidence="2">Uncharacterized protein</fullName>
    </submittedName>
</protein>
<dbReference type="OrthoDB" id="7876097at2"/>
<evidence type="ECO:0000313" key="3">
    <source>
        <dbReference type="Proteomes" id="UP000002931"/>
    </source>
</evidence>
<keyword evidence="1" id="KW-0732">Signal</keyword>
<dbReference type="STRING" id="314271.RB2654_11018"/>